<evidence type="ECO:0000256" key="2">
    <source>
        <dbReference type="SAM" id="Phobius"/>
    </source>
</evidence>
<dbReference type="OrthoDB" id="10678595at2759"/>
<accession>A0A371CV82</accession>
<feature type="region of interest" description="Disordered" evidence="1">
    <location>
        <begin position="401"/>
        <end position="420"/>
    </location>
</feature>
<dbReference type="EMBL" id="KZ857453">
    <property type="protein sequence ID" value="RDX44185.1"/>
    <property type="molecule type" value="Genomic_DNA"/>
</dbReference>
<feature type="transmembrane region" description="Helical" evidence="2">
    <location>
        <begin position="222"/>
        <end position="245"/>
    </location>
</feature>
<organism evidence="3 4">
    <name type="scientific">Lentinus brumalis</name>
    <dbReference type="NCBI Taxonomy" id="2498619"/>
    <lineage>
        <taxon>Eukaryota</taxon>
        <taxon>Fungi</taxon>
        <taxon>Dikarya</taxon>
        <taxon>Basidiomycota</taxon>
        <taxon>Agaricomycotina</taxon>
        <taxon>Agaricomycetes</taxon>
        <taxon>Polyporales</taxon>
        <taxon>Polyporaceae</taxon>
        <taxon>Lentinus</taxon>
    </lineage>
</organism>
<dbReference type="Proteomes" id="UP000256964">
    <property type="component" value="Unassembled WGS sequence"/>
</dbReference>
<evidence type="ECO:0000313" key="3">
    <source>
        <dbReference type="EMBL" id="RDX44185.1"/>
    </source>
</evidence>
<evidence type="ECO:0000313" key="4">
    <source>
        <dbReference type="Proteomes" id="UP000256964"/>
    </source>
</evidence>
<reference evidence="3 4" key="1">
    <citation type="journal article" date="2018" name="Biotechnol. Biofuels">
        <title>Integrative visual omics of the white-rot fungus Polyporus brumalis exposes the biotechnological potential of its oxidative enzymes for delignifying raw plant biomass.</title>
        <authorList>
            <person name="Miyauchi S."/>
            <person name="Rancon A."/>
            <person name="Drula E."/>
            <person name="Hage H."/>
            <person name="Chaduli D."/>
            <person name="Favel A."/>
            <person name="Grisel S."/>
            <person name="Henrissat B."/>
            <person name="Herpoel-Gimbert I."/>
            <person name="Ruiz-Duenas F.J."/>
            <person name="Chevret D."/>
            <person name="Hainaut M."/>
            <person name="Lin J."/>
            <person name="Wang M."/>
            <person name="Pangilinan J."/>
            <person name="Lipzen A."/>
            <person name="Lesage-Meessen L."/>
            <person name="Navarro D."/>
            <person name="Riley R."/>
            <person name="Grigoriev I.V."/>
            <person name="Zhou S."/>
            <person name="Raouche S."/>
            <person name="Rosso M.N."/>
        </authorList>
    </citation>
    <scope>NUCLEOTIDE SEQUENCE [LARGE SCALE GENOMIC DNA]</scope>
    <source>
        <strain evidence="3 4">BRFM 1820</strain>
    </source>
</reference>
<feature type="compositionally biased region" description="Basic and acidic residues" evidence="1">
    <location>
        <begin position="339"/>
        <end position="354"/>
    </location>
</feature>
<name>A0A371CV82_9APHY</name>
<feature type="transmembrane region" description="Helical" evidence="2">
    <location>
        <begin position="184"/>
        <end position="210"/>
    </location>
</feature>
<protein>
    <submittedName>
        <fullName evidence="3">Uncharacterized protein</fullName>
    </submittedName>
</protein>
<keyword evidence="2" id="KW-0472">Membrane</keyword>
<sequence length="420" mass="46213">MFLLTLFFLPFMDPIALLKLATAVYDYLSVAHNMSAPNDGDVLGSYVIALLIAYILQTIMYDSDILVIGIGLVIDAYALIARLWTRLNAINWSAVPSSYCCLDTTDIILLSALASIGTLYVFDSPIVLDVVACVYALYQVMELIQKSARALWAQLCSSLRVLPSMLSSAALRALKAVTPLAKDALRLICMVCSFTVSLIITMVRCVCRAAVILITSVVRVSLIYATTLFIEIVVTAVLLNGYFLLEGILTPYKHRLAIASFALETIQRMFHLAVLWLPGLAVCAWELRKSITSTLSSFYHKYTRPTTAHTRRLGKPLDSHLLRRARRDPSAQSQSVSTARDDSPRRPAGRHEDAVISTLGRGDARAALAPRFERTRYCSAYSMAGQSHQWQDSTCLRLASSRPTSDAPSALMASPYATSV</sequence>
<keyword evidence="2" id="KW-1133">Transmembrane helix</keyword>
<keyword evidence="2" id="KW-0812">Transmembrane</keyword>
<feature type="transmembrane region" description="Helical" evidence="2">
    <location>
        <begin position="42"/>
        <end position="59"/>
    </location>
</feature>
<evidence type="ECO:0000256" key="1">
    <source>
        <dbReference type="SAM" id="MobiDB-lite"/>
    </source>
</evidence>
<feature type="transmembrane region" description="Helical" evidence="2">
    <location>
        <begin position="66"/>
        <end position="87"/>
    </location>
</feature>
<dbReference type="AlphaFoldDB" id="A0A371CV82"/>
<gene>
    <name evidence="3" type="ORF">OH76DRAFT_1421505</name>
</gene>
<proteinExistence type="predicted"/>
<keyword evidence="4" id="KW-1185">Reference proteome</keyword>
<feature type="region of interest" description="Disordered" evidence="1">
    <location>
        <begin position="324"/>
        <end position="356"/>
    </location>
</feature>